<feature type="compositionally biased region" description="Low complexity" evidence="1">
    <location>
        <begin position="20"/>
        <end position="41"/>
    </location>
</feature>
<feature type="region of interest" description="Disordered" evidence="1">
    <location>
        <begin position="20"/>
        <end position="49"/>
    </location>
</feature>
<organism evidence="3 4">
    <name type="scientific">Parasponia andersonii</name>
    <name type="common">Sponia andersonii</name>
    <dbReference type="NCBI Taxonomy" id="3476"/>
    <lineage>
        <taxon>Eukaryota</taxon>
        <taxon>Viridiplantae</taxon>
        <taxon>Streptophyta</taxon>
        <taxon>Embryophyta</taxon>
        <taxon>Tracheophyta</taxon>
        <taxon>Spermatophyta</taxon>
        <taxon>Magnoliopsida</taxon>
        <taxon>eudicotyledons</taxon>
        <taxon>Gunneridae</taxon>
        <taxon>Pentapetalae</taxon>
        <taxon>rosids</taxon>
        <taxon>fabids</taxon>
        <taxon>Rosales</taxon>
        <taxon>Cannabaceae</taxon>
        <taxon>Parasponia</taxon>
    </lineage>
</organism>
<sequence length="114" mass="12340">MITTGLVVLLVLANLVVSNTPSSDGADASAAETATTSDAPPVDVSMSSSEPAKDLIAAALDPDVDIDSWLPESLPEFMCDYVGLLREKELEEDKARLKREDYIFFSTEKDFIGR</sequence>
<evidence type="ECO:0000313" key="4">
    <source>
        <dbReference type="Proteomes" id="UP000237105"/>
    </source>
</evidence>
<feature type="signal peptide" evidence="2">
    <location>
        <begin position="1"/>
        <end position="18"/>
    </location>
</feature>
<name>A0A2P5AYR4_PARAD</name>
<comment type="caution">
    <text evidence="3">The sequence shown here is derived from an EMBL/GenBank/DDBJ whole genome shotgun (WGS) entry which is preliminary data.</text>
</comment>
<evidence type="ECO:0000256" key="1">
    <source>
        <dbReference type="SAM" id="MobiDB-lite"/>
    </source>
</evidence>
<evidence type="ECO:0008006" key="5">
    <source>
        <dbReference type="Google" id="ProtNLM"/>
    </source>
</evidence>
<feature type="chain" id="PRO_5015136822" description="Transmembrane protein" evidence="2">
    <location>
        <begin position="19"/>
        <end position="114"/>
    </location>
</feature>
<gene>
    <name evidence="3" type="ORF">PanWU01x14_287460</name>
</gene>
<dbReference type="Proteomes" id="UP000237105">
    <property type="component" value="Unassembled WGS sequence"/>
</dbReference>
<dbReference type="EMBL" id="JXTB01000409">
    <property type="protein sequence ID" value="PON41683.1"/>
    <property type="molecule type" value="Genomic_DNA"/>
</dbReference>
<keyword evidence="2" id="KW-0732">Signal</keyword>
<dbReference type="OrthoDB" id="10429952at2759"/>
<protein>
    <recommendedName>
        <fullName evidence="5">Transmembrane protein</fullName>
    </recommendedName>
</protein>
<accession>A0A2P5AYR4</accession>
<reference evidence="4" key="1">
    <citation type="submission" date="2016-06" db="EMBL/GenBank/DDBJ databases">
        <title>Parallel loss of symbiosis genes in relatives of nitrogen-fixing non-legume Parasponia.</title>
        <authorList>
            <person name="Van Velzen R."/>
            <person name="Holmer R."/>
            <person name="Bu F."/>
            <person name="Rutten L."/>
            <person name="Van Zeijl A."/>
            <person name="Liu W."/>
            <person name="Santuari L."/>
            <person name="Cao Q."/>
            <person name="Sharma T."/>
            <person name="Shen D."/>
            <person name="Roswanjaya Y."/>
            <person name="Wardhani T."/>
            <person name="Kalhor M.S."/>
            <person name="Jansen J."/>
            <person name="Van den Hoogen J."/>
            <person name="Gungor B."/>
            <person name="Hartog M."/>
            <person name="Hontelez J."/>
            <person name="Verver J."/>
            <person name="Yang W.-C."/>
            <person name="Schijlen E."/>
            <person name="Repin R."/>
            <person name="Schilthuizen M."/>
            <person name="Schranz E."/>
            <person name="Heidstra R."/>
            <person name="Miyata K."/>
            <person name="Fedorova E."/>
            <person name="Kohlen W."/>
            <person name="Bisseling T."/>
            <person name="Smit S."/>
            <person name="Geurts R."/>
        </authorList>
    </citation>
    <scope>NUCLEOTIDE SEQUENCE [LARGE SCALE GENOMIC DNA]</scope>
    <source>
        <strain evidence="4">cv. WU1-14</strain>
    </source>
</reference>
<dbReference type="AlphaFoldDB" id="A0A2P5AYR4"/>
<evidence type="ECO:0000256" key="2">
    <source>
        <dbReference type="SAM" id="SignalP"/>
    </source>
</evidence>
<evidence type="ECO:0000313" key="3">
    <source>
        <dbReference type="EMBL" id="PON41683.1"/>
    </source>
</evidence>
<keyword evidence="4" id="KW-1185">Reference proteome</keyword>
<proteinExistence type="predicted"/>